<evidence type="ECO:0000313" key="4">
    <source>
        <dbReference type="EMBL" id="MFB9260359.1"/>
    </source>
</evidence>
<dbReference type="InterPro" id="IPR036526">
    <property type="entry name" value="C-N_Hydrolase_sf"/>
</dbReference>
<organism evidence="4 5">
    <name type="scientific">Dietzia aerolata</name>
    <dbReference type="NCBI Taxonomy" id="595984"/>
    <lineage>
        <taxon>Bacteria</taxon>
        <taxon>Bacillati</taxon>
        <taxon>Actinomycetota</taxon>
        <taxon>Actinomycetes</taxon>
        <taxon>Mycobacteriales</taxon>
        <taxon>Dietziaceae</taxon>
        <taxon>Dietzia</taxon>
    </lineage>
</organism>
<reference evidence="4 5" key="1">
    <citation type="submission" date="2024-09" db="EMBL/GenBank/DDBJ databases">
        <authorList>
            <person name="Sun Q."/>
            <person name="Mori K."/>
        </authorList>
    </citation>
    <scope>NUCLEOTIDE SEQUENCE [LARGE SCALE GENOMIC DNA]</scope>
    <source>
        <strain evidence="4 5">CCM 7659</strain>
    </source>
</reference>
<protein>
    <submittedName>
        <fullName evidence="4">Carbon-nitrogen hydrolase family protein</fullName>
    </submittedName>
</protein>
<name>A0ABV5JRG1_9ACTN</name>
<feature type="domain" description="CN hydrolase" evidence="3">
    <location>
        <begin position="14"/>
        <end position="319"/>
    </location>
</feature>
<dbReference type="GO" id="GO:0016787">
    <property type="term" value="F:hydrolase activity"/>
    <property type="evidence" value="ECO:0007669"/>
    <property type="project" value="UniProtKB-KW"/>
</dbReference>
<dbReference type="EMBL" id="JBHMDY010000006">
    <property type="protein sequence ID" value="MFB9260359.1"/>
    <property type="molecule type" value="Genomic_DNA"/>
</dbReference>
<keyword evidence="1 4" id="KW-0378">Hydrolase</keyword>
<keyword evidence="5" id="KW-1185">Reference proteome</keyword>
<dbReference type="PANTHER" id="PTHR43674:SF2">
    <property type="entry name" value="BETA-UREIDOPROPIONASE"/>
    <property type="match status" value="1"/>
</dbReference>
<comment type="caution">
    <text evidence="4">The sequence shown here is derived from an EMBL/GenBank/DDBJ whole genome shotgun (WGS) entry which is preliminary data.</text>
</comment>
<accession>A0ABV5JRG1</accession>
<evidence type="ECO:0000256" key="1">
    <source>
        <dbReference type="ARBA" id="ARBA00022801"/>
    </source>
</evidence>
<dbReference type="Pfam" id="PF00795">
    <property type="entry name" value="CN_hydrolase"/>
    <property type="match status" value="1"/>
</dbReference>
<dbReference type="PANTHER" id="PTHR43674">
    <property type="entry name" value="NITRILASE C965.09-RELATED"/>
    <property type="match status" value="1"/>
</dbReference>
<dbReference type="InterPro" id="IPR003010">
    <property type="entry name" value="C-N_Hydrolase"/>
</dbReference>
<proteinExistence type="predicted"/>
<dbReference type="CDD" id="cd07197">
    <property type="entry name" value="nitrilase"/>
    <property type="match status" value="1"/>
</dbReference>
<sequence length="377" mass="40651">MPDNPGHRDQPRRVRAAAIQLEGVPGRVDLTLSRLESMIIEAGQRGAKVIAVPEFCTSPVPMRPGVHAAVLPPGNAAVEMFRRLAARYGATIGGSMLVADDAPAGHAAPGAGVAAGQPEQPRKDKDRDDDDTTAYREIYNRYHLVEPGGRIHTHDKDLPTMWENCFYTGGDASGGDDGAFDTALGGVGVASCWELIRHQTVARLRGRIDLAMTGTHWWTVPDNWGGLTSRALAPLARRNREMSENAPREFARRLGVPVLQASHCGQIRSDLLLVPGSRLAVPYETEFVGATQIVDASGTVLVSRNTGEGPGIVYADVELADAATGRRVSSSHAGGNFWIPELPLLMRGYWHQQNLAGRSYYRRSGRRAGLRAASGAR</sequence>
<dbReference type="InterPro" id="IPR050345">
    <property type="entry name" value="Aliph_Amidase/BUP"/>
</dbReference>
<feature type="region of interest" description="Disordered" evidence="2">
    <location>
        <begin position="106"/>
        <end position="131"/>
    </location>
</feature>
<gene>
    <name evidence="4" type="ORF">ACFFVD_11155</name>
</gene>
<dbReference type="PROSITE" id="PS50263">
    <property type="entry name" value="CN_HYDROLASE"/>
    <property type="match status" value="1"/>
</dbReference>
<dbReference type="Gene3D" id="3.60.110.10">
    <property type="entry name" value="Carbon-nitrogen hydrolase"/>
    <property type="match status" value="1"/>
</dbReference>
<dbReference type="Proteomes" id="UP001589700">
    <property type="component" value="Unassembled WGS sequence"/>
</dbReference>
<dbReference type="SUPFAM" id="SSF56317">
    <property type="entry name" value="Carbon-nitrogen hydrolase"/>
    <property type="match status" value="1"/>
</dbReference>
<evidence type="ECO:0000313" key="5">
    <source>
        <dbReference type="Proteomes" id="UP001589700"/>
    </source>
</evidence>
<dbReference type="RefSeq" id="WP_182632593.1">
    <property type="nucleotide sequence ID" value="NZ_JAALDM010000163.1"/>
</dbReference>
<feature type="compositionally biased region" description="Low complexity" evidence="2">
    <location>
        <begin position="106"/>
        <end position="116"/>
    </location>
</feature>
<evidence type="ECO:0000259" key="3">
    <source>
        <dbReference type="PROSITE" id="PS50263"/>
    </source>
</evidence>
<evidence type="ECO:0000256" key="2">
    <source>
        <dbReference type="SAM" id="MobiDB-lite"/>
    </source>
</evidence>